<reference evidence="1" key="1">
    <citation type="submission" date="2019-08" db="EMBL/GenBank/DDBJ databases">
        <authorList>
            <person name="Kucharzyk K."/>
            <person name="Murdoch R.W."/>
            <person name="Higgins S."/>
            <person name="Loffler F."/>
        </authorList>
    </citation>
    <scope>NUCLEOTIDE SEQUENCE</scope>
</reference>
<accession>A0A645DYT7</accession>
<gene>
    <name evidence="1" type="ORF">SDC9_141617</name>
</gene>
<proteinExistence type="predicted"/>
<evidence type="ECO:0000313" key="1">
    <source>
        <dbReference type="EMBL" id="MPM94471.1"/>
    </source>
</evidence>
<dbReference type="EMBL" id="VSSQ01041097">
    <property type="protein sequence ID" value="MPM94471.1"/>
    <property type="molecule type" value="Genomic_DNA"/>
</dbReference>
<protein>
    <submittedName>
        <fullName evidence="1">Uncharacterized protein</fullName>
    </submittedName>
</protein>
<comment type="caution">
    <text evidence="1">The sequence shown here is derived from an EMBL/GenBank/DDBJ whole genome shotgun (WGS) entry which is preliminary data.</text>
</comment>
<name>A0A645DYT7_9ZZZZ</name>
<dbReference type="AlphaFoldDB" id="A0A645DYT7"/>
<organism evidence="1">
    <name type="scientific">bioreactor metagenome</name>
    <dbReference type="NCBI Taxonomy" id="1076179"/>
    <lineage>
        <taxon>unclassified sequences</taxon>
        <taxon>metagenomes</taxon>
        <taxon>ecological metagenomes</taxon>
    </lineage>
</organism>
<sequence>MLDTVIRSEEDLIENFNIPILGVIPPLSNGELDGGSKK</sequence>